<proteinExistence type="predicted"/>
<evidence type="ECO:0008006" key="3">
    <source>
        <dbReference type="Google" id="ProtNLM"/>
    </source>
</evidence>
<evidence type="ECO:0000313" key="1">
    <source>
        <dbReference type="EMBL" id="MFD1806237.1"/>
    </source>
</evidence>
<name>A0ABW4NX94_9PAST</name>
<dbReference type="EMBL" id="JBHUFP010000010">
    <property type="protein sequence ID" value="MFD1806237.1"/>
    <property type="molecule type" value="Genomic_DNA"/>
</dbReference>
<reference evidence="2" key="1">
    <citation type="journal article" date="2019" name="Int. J. Syst. Evol. Microbiol.">
        <title>The Global Catalogue of Microorganisms (GCM) 10K type strain sequencing project: providing services to taxonomists for standard genome sequencing and annotation.</title>
        <authorList>
            <consortium name="The Broad Institute Genomics Platform"/>
            <consortium name="The Broad Institute Genome Sequencing Center for Infectious Disease"/>
            <person name="Wu L."/>
            <person name="Ma J."/>
        </authorList>
    </citation>
    <scope>NUCLEOTIDE SEQUENCE [LARGE SCALE GENOMIC DNA]</scope>
    <source>
        <strain evidence="2">CCM 7950</strain>
    </source>
</reference>
<organism evidence="1 2">
    <name type="scientific">Pasteurella oralis</name>
    <dbReference type="NCBI Taxonomy" id="1071947"/>
    <lineage>
        <taxon>Bacteria</taxon>
        <taxon>Pseudomonadati</taxon>
        <taxon>Pseudomonadota</taxon>
        <taxon>Gammaproteobacteria</taxon>
        <taxon>Pasteurellales</taxon>
        <taxon>Pasteurellaceae</taxon>
        <taxon>Pasteurella</taxon>
    </lineage>
</organism>
<dbReference type="RefSeq" id="WP_379098116.1">
    <property type="nucleotide sequence ID" value="NZ_JBHUFP010000010.1"/>
</dbReference>
<accession>A0ABW4NX94</accession>
<sequence>MANAMTKHSKNLRVKTASNYNKKVLENGTARRITMQLPTSVANNFDIIATELGLSRPECLKILCELYLEFKLNKAANIT</sequence>
<comment type="caution">
    <text evidence="1">The sequence shown here is derived from an EMBL/GenBank/DDBJ whole genome shotgun (WGS) entry which is preliminary data.</text>
</comment>
<keyword evidence="2" id="KW-1185">Reference proteome</keyword>
<gene>
    <name evidence="1" type="ORF">ACFSAV_07635</name>
</gene>
<evidence type="ECO:0000313" key="2">
    <source>
        <dbReference type="Proteomes" id="UP001597420"/>
    </source>
</evidence>
<protein>
    <recommendedName>
        <fullName evidence="3">Protein CopB</fullName>
    </recommendedName>
</protein>
<dbReference type="Proteomes" id="UP001597420">
    <property type="component" value="Unassembled WGS sequence"/>
</dbReference>